<feature type="region of interest" description="Disordered" evidence="1">
    <location>
        <begin position="67"/>
        <end position="161"/>
    </location>
</feature>
<feature type="compositionally biased region" description="Basic and acidic residues" evidence="1">
    <location>
        <begin position="147"/>
        <end position="161"/>
    </location>
</feature>
<reference evidence="2" key="1">
    <citation type="journal article" date="2018" name="DNA Res.">
        <title>Multiple hybrid de novo genome assembly of finger millet, an orphan allotetraploid crop.</title>
        <authorList>
            <person name="Hatakeyama M."/>
            <person name="Aluri S."/>
            <person name="Balachadran M.T."/>
            <person name="Sivarajan S.R."/>
            <person name="Patrignani A."/>
            <person name="Gruter S."/>
            <person name="Poveda L."/>
            <person name="Shimizu-Inatsugi R."/>
            <person name="Baeten J."/>
            <person name="Francoijs K.J."/>
            <person name="Nataraja K.N."/>
            <person name="Reddy Y.A.N."/>
            <person name="Phadnis S."/>
            <person name="Ravikumar R.L."/>
            <person name="Schlapbach R."/>
            <person name="Sreeman S.M."/>
            <person name="Shimizu K.K."/>
        </authorList>
    </citation>
    <scope>NUCLEOTIDE SEQUENCE</scope>
</reference>
<feature type="compositionally biased region" description="Basic and acidic residues" evidence="1">
    <location>
        <begin position="69"/>
        <end position="79"/>
    </location>
</feature>
<name>A0AAV5G0U7_ELECO</name>
<evidence type="ECO:0000313" key="3">
    <source>
        <dbReference type="Proteomes" id="UP001054889"/>
    </source>
</evidence>
<gene>
    <name evidence="2" type="primary">gb29249</name>
    <name evidence="2" type="ORF">PR202_gb29249</name>
</gene>
<dbReference type="Proteomes" id="UP001054889">
    <property type="component" value="Unassembled WGS sequence"/>
</dbReference>
<dbReference type="EMBL" id="BQKI01000103">
    <property type="protein sequence ID" value="GJN40081.1"/>
    <property type="molecule type" value="Genomic_DNA"/>
</dbReference>
<feature type="compositionally biased region" description="Polar residues" evidence="1">
    <location>
        <begin position="108"/>
        <end position="118"/>
    </location>
</feature>
<evidence type="ECO:0000256" key="1">
    <source>
        <dbReference type="SAM" id="MobiDB-lite"/>
    </source>
</evidence>
<sequence length="180" mass="20396">MKTEGRRLLPDKNKLDFNLLCQEVSAENQEIDPILDLVVAKAPPKGPVSMCLEELIQITAQKRVKPKRKVEVTGRRMEKFVPPSQSQKRKSERGDLFLPQSPELQGDQEGTSENSESQIGEILGNKIPVVGGKQLRRPKLRRQQHVLGDKDDKRSPAAEEEGHIEEFYGQLWLIPSCLNH</sequence>
<accession>A0AAV5G0U7</accession>
<protein>
    <submittedName>
        <fullName evidence="2">Uncharacterized protein</fullName>
    </submittedName>
</protein>
<keyword evidence="3" id="KW-1185">Reference proteome</keyword>
<evidence type="ECO:0000313" key="2">
    <source>
        <dbReference type="EMBL" id="GJN40081.1"/>
    </source>
</evidence>
<reference evidence="2" key="2">
    <citation type="submission" date="2021-12" db="EMBL/GenBank/DDBJ databases">
        <title>Resequencing data analysis of finger millet.</title>
        <authorList>
            <person name="Hatakeyama M."/>
            <person name="Aluri S."/>
            <person name="Balachadran M.T."/>
            <person name="Sivarajan S.R."/>
            <person name="Poveda L."/>
            <person name="Shimizu-Inatsugi R."/>
            <person name="Schlapbach R."/>
            <person name="Sreeman S.M."/>
            <person name="Shimizu K.K."/>
        </authorList>
    </citation>
    <scope>NUCLEOTIDE SEQUENCE</scope>
</reference>
<feature type="compositionally biased region" description="Basic residues" evidence="1">
    <location>
        <begin position="134"/>
        <end position="144"/>
    </location>
</feature>
<organism evidence="2 3">
    <name type="scientific">Eleusine coracana subsp. coracana</name>
    <dbReference type="NCBI Taxonomy" id="191504"/>
    <lineage>
        <taxon>Eukaryota</taxon>
        <taxon>Viridiplantae</taxon>
        <taxon>Streptophyta</taxon>
        <taxon>Embryophyta</taxon>
        <taxon>Tracheophyta</taxon>
        <taxon>Spermatophyta</taxon>
        <taxon>Magnoliopsida</taxon>
        <taxon>Liliopsida</taxon>
        <taxon>Poales</taxon>
        <taxon>Poaceae</taxon>
        <taxon>PACMAD clade</taxon>
        <taxon>Chloridoideae</taxon>
        <taxon>Cynodonteae</taxon>
        <taxon>Eleusininae</taxon>
        <taxon>Eleusine</taxon>
    </lineage>
</organism>
<proteinExistence type="predicted"/>
<dbReference type="AlphaFoldDB" id="A0AAV5G0U7"/>
<comment type="caution">
    <text evidence="2">The sequence shown here is derived from an EMBL/GenBank/DDBJ whole genome shotgun (WGS) entry which is preliminary data.</text>
</comment>